<feature type="transmembrane region" description="Helical" evidence="1">
    <location>
        <begin position="174"/>
        <end position="195"/>
    </location>
</feature>
<dbReference type="RefSeq" id="WP_229346200.1">
    <property type="nucleotide sequence ID" value="NZ_JAJFAT010000012.1"/>
</dbReference>
<dbReference type="EMBL" id="JAJFAT010000012">
    <property type="protein sequence ID" value="MCC3145496.1"/>
    <property type="molecule type" value="Genomic_DNA"/>
</dbReference>
<feature type="transmembrane region" description="Helical" evidence="1">
    <location>
        <begin position="202"/>
        <end position="220"/>
    </location>
</feature>
<feature type="transmembrane region" description="Helical" evidence="1">
    <location>
        <begin position="146"/>
        <end position="168"/>
    </location>
</feature>
<dbReference type="PANTHER" id="PTHR33802">
    <property type="entry name" value="SI:CH211-161H7.5-RELATED"/>
    <property type="match status" value="1"/>
</dbReference>
<feature type="transmembrane region" description="Helical" evidence="1">
    <location>
        <begin position="51"/>
        <end position="70"/>
    </location>
</feature>
<accession>A0AAW4X111</accession>
<feature type="transmembrane region" description="Helical" evidence="1">
    <location>
        <begin position="107"/>
        <end position="125"/>
    </location>
</feature>
<evidence type="ECO:0000313" key="3">
    <source>
        <dbReference type="Proteomes" id="UP001199296"/>
    </source>
</evidence>
<comment type="caution">
    <text evidence="2">The sequence shown here is derived from an EMBL/GenBank/DDBJ whole genome shotgun (WGS) entry which is preliminary data.</text>
</comment>
<keyword evidence="3" id="KW-1185">Reference proteome</keyword>
<dbReference type="PANTHER" id="PTHR33802:SF1">
    <property type="entry name" value="XK-RELATED PROTEIN"/>
    <property type="match status" value="1"/>
</dbReference>
<feature type="transmembrane region" description="Helical" evidence="1">
    <location>
        <begin position="12"/>
        <end position="31"/>
    </location>
</feature>
<protein>
    <recommendedName>
        <fullName evidence="4">Tryptophan-rich sensory protein</fullName>
    </recommendedName>
</protein>
<keyword evidence="1" id="KW-0812">Transmembrane</keyword>
<dbReference type="Proteomes" id="UP001199296">
    <property type="component" value="Unassembled WGS sequence"/>
</dbReference>
<gene>
    <name evidence="2" type="ORF">LJ207_09190</name>
</gene>
<keyword evidence="1" id="KW-1133">Transmembrane helix</keyword>
<feature type="transmembrane region" description="Helical" evidence="1">
    <location>
        <begin position="82"/>
        <end position="101"/>
    </location>
</feature>
<reference evidence="2 3" key="1">
    <citation type="submission" date="2021-10" db="EMBL/GenBank/DDBJ databases">
        <authorList>
            <person name="Grouzdev D.S."/>
            <person name="Pantiukh K.S."/>
            <person name="Krutkina M.S."/>
        </authorList>
    </citation>
    <scope>NUCLEOTIDE SEQUENCE [LARGE SCALE GENOMIC DNA]</scope>
    <source>
        <strain evidence="2 3">Z-7514</strain>
    </source>
</reference>
<sequence length="253" mass="28704">MKSKITFAKVANSIAFFLTILINFLANYLPINNISTGEVSANYQNPFTPAGFTFSIWGLIYLLLLLFIIYQFSNNGEIKEKFSPGPYFVLASLANITWLFLWHYHYIYLSMLVILILPLSLFQIFKRIHNYSNYSVKEYLAIKLPFSIYTAWVFIASLANLMVSLVYFKSDWPANFLVISTIAAILLGLYLTIIILDKYQNIAFSLVIVWAYSGIIAAQLSSHQSALVVITTAVLSIIIITVKIIALIFNNFS</sequence>
<evidence type="ECO:0008006" key="4">
    <source>
        <dbReference type="Google" id="ProtNLM"/>
    </source>
</evidence>
<evidence type="ECO:0000256" key="1">
    <source>
        <dbReference type="SAM" id="Phobius"/>
    </source>
</evidence>
<organism evidence="2 3">
    <name type="scientific">Halanaerobium polyolivorans</name>
    <dbReference type="NCBI Taxonomy" id="2886943"/>
    <lineage>
        <taxon>Bacteria</taxon>
        <taxon>Bacillati</taxon>
        <taxon>Bacillota</taxon>
        <taxon>Clostridia</taxon>
        <taxon>Halanaerobiales</taxon>
        <taxon>Halanaerobiaceae</taxon>
        <taxon>Halanaerobium</taxon>
    </lineage>
</organism>
<evidence type="ECO:0000313" key="2">
    <source>
        <dbReference type="EMBL" id="MCC3145496.1"/>
    </source>
</evidence>
<proteinExistence type="predicted"/>
<dbReference type="AlphaFoldDB" id="A0AAW4X111"/>
<feature type="transmembrane region" description="Helical" evidence="1">
    <location>
        <begin position="226"/>
        <end position="249"/>
    </location>
</feature>
<keyword evidence="1" id="KW-0472">Membrane</keyword>
<name>A0AAW4X111_9FIRM</name>